<dbReference type="PROSITE" id="PS50011">
    <property type="entry name" value="PROTEIN_KINASE_DOM"/>
    <property type="match status" value="1"/>
</dbReference>
<evidence type="ECO:0000313" key="3">
    <source>
        <dbReference type="Proteomes" id="UP000736335"/>
    </source>
</evidence>
<gene>
    <name evidence="2" type="ORF">BJ322DRAFT_1109044</name>
</gene>
<comment type="caution">
    <text evidence="2">The sequence shown here is derived from an EMBL/GenBank/DDBJ whole genome shotgun (WGS) entry which is preliminary data.</text>
</comment>
<dbReference type="SUPFAM" id="SSF56112">
    <property type="entry name" value="Protein kinase-like (PK-like)"/>
    <property type="match status" value="1"/>
</dbReference>
<evidence type="ECO:0000313" key="2">
    <source>
        <dbReference type="EMBL" id="KAF9784322.1"/>
    </source>
</evidence>
<dbReference type="GO" id="GO:0005524">
    <property type="term" value="F:ATP binding"/>
    <property type="evidence" value="ECO:0007669"/>
    <property type="project" value="InterPro"/>
</dbReference>
<dbReference type="EMBL" id="WIUZ02000008">
    <property type="protein sequence ID" value="KAF9784322.1"/>
    <property type="molecule type" value="Genomic_DNA"/>
</dbReference>
<reference evidence="2" key="2">
    <citation type="submission" date="2020-11" db="EMBL/GenBank/DDBJ databases">
        <authorList>
            <consortium name="DOE Joint Genome Institute"/>
            <person name="Kuo A."/>
            <person name="Miyauchi S."/>
            <person name="Kiss E."/>
            <person name="Drula E."/>
            <person name="Kohler A."/>
            <person name="Sanchez-Garcia M."/>
            <person name="Andreopoulos B."/>
            <person name="Barry K.W."/>
            <person name="Bonito G."/>
            <person name="Buee M."/>
            <person name="Carver A."/>
            <person name="Chen C."/>
            <person name="Cichocki N."/>
            <person name="Clum A."/>
            <person name="Culley D."/>
            <person name="Crous P.W."/>
            <person name="Fauchery L."/>
            <person name="Girlanda M."/>
            <person name="Hayes R."/>
            <person name="Keri Z."/>
            <person name="Labutti K."/>
            <person name="Lipzen A."/>
            <person name="Lombard V."/>
            <person name="Magnuson J."/>
            <person name="Maillard F."/>
            <person name="Morin E."/>
            <person name="Murat C."/>
            <person name="Nolan M."/>
            <person name="Ohm R."/>
            <person name="Pangilinan J."/>
            <person name="Pereira M."/>
            <person name="Perotto S."/>
            <person name="Peter M."/>
            <person name="Riley R."/>
            <person name="Sitrit Y."/>
            <person name="Stielow B."/>
            <person name="Szollosi G."/>
            <person name="Zifcakova L."/>
            <person name="Stursova M."/>
            <person name="Spatafora J.W."/>
            <person name="Tedersoo L."/>
            <person name="Vaario L.-M."/>
            <person name="Yamada A."/>
            <person name="Yan M."/>
            <person name="Wang P."/>
            <person name="Xu J."/>
            <person name="Bruns T."/>
            <person name="Baldrian P."/>
            <person name="Vilgalys R."/>
            <person name="Henrissat B."/>
            <person name="Grigoriev I.V."/>
            <person name="Hibbett D."/>
            <person name="Nagy L.G."/>
            <person name="Martin F.M."/>
        </authorList>
    </citation>
    <scope>NUCLEOTIDE SEQUENCE</scope>
    <source>
        <strain evidence="2">UH-Tt-Lm1</strain>
    </source>
</reference>
<dbReference type="OrthoDB" id="3250441at2759"/>
<reference evidence="2" key="1">
    <citation type="journal article" date="2020" name="Nat. Commun.">
        <title>Large-scale genome sequencing of mycorrhizal fungi provides insights into the early evolution of symbiotic traits.</title>
        <authorList>
            <person name="Miyauchi S."/>
            <person name="Kiss E."/>
            <person name="Kuo A."/>
            <person name="Drula E."/>
            <person name="Kohler A."/>
            <person name="Sanchez-Garcia M."/>
            <person name="Morin E."/>
            <person name="Andreopoulos B."/>
            <person name="Barry K.W."/>
            <person name="Bonito G."/>
            <person name="Buee M."/>
            <person name="Carver A."/>
            <person name="Chen C."/>
            <person name="Cichocki N."/>
            <person name="Clum A."/>
            <person name="Culley D."/>
            <person name="Crous P.W."/>
            <person name="Fauchery L."/>
            <person name="Girlanda M."/>
            <person name="Hayes R.D."/>
            <person name="Keri Z."/>
            <person name="LaButti K."/>
            <person name="Lipzen A."/>
            <person name="Lombard V."/>
            <person name="Magnuson J."/>
            <person name="Maillard F."/>
            <person name="Murat C."/>
            <person name="Nolan M."/>
            <person name="Ohm R.A."/>
            <person name="Pangilinan J."/>
            <person name="Pereira M.F."/>
            <person name="Perotto S."/>
            <person name="Peter M."/>
            <person name="Pfister S."/>
            <person name="Riley R."/>
            <person name="Sitrit Y."/>
            <person name="Stielow J.B."/>
            <person name="Szollosi G."/>
            <person name="Zifcakova L."/>
            <person name="Stursova M."/>
            <person name="Spatafora J.W."/>
            <person name="Tedersoo L."/>
            <person name="Vaario L.M."/>
            <person name="Yamada A."/>
            <person name="Yan M."/>
            <person name="Wang P."/>
            <person name="Xu J."/>
            <person name="Bruns T."/>
            <person name="Baldrian P."/>
            <person name="Vilgalys R."/>
            <person name="Dunand C."/>
            <person name="Henrissat B."/>
            <person name="Grigoriev I.V."/>
            <person name="Hibbett D."/>
            <person name="Nagy L.G."/>
            <person name="Martin F.M."/>
        </authorList>
    </citation>
    <scope>NUCLEOTIDE SEQUENCE</scope>
    <source>
        <strain evidence="2">UH-Tt-Lm1</strain>
    </source>
</reference>
<dbReference type="GO" id="GO:0004672">
    <property type="term" value="F:protein kinase activity"/>
    <property type="evidence" value="ECO:0007669"/>
    <property type="project" value="InterPro"/>
</dbReference>
<protein>
    <recommendedName>
        <fullName evidence="1">Protein kinase domain-containing protein</fullName>
    </recommendedName>
</protein>
<keyword evidence="3" id="KW-1185">Reference proteome</keyword>
<evidence type="ECO:0000259" key="1">
    <source>
        <dbReference type="PROSITE" id="PS50011"/>
    </source>
</evidence>
<dbReference type="Proteomes" id="UP000736335">
    <property type="component" value="Unassembled WGS sequence"/>
</dbReference>
<feature type="domain" description="Protein kinase" evidence="1">
    <location>
        <begin position="1"/>
        <end position="119"/>
    </location>
</feature>
<organism evidence="2 3">
    <name type="scientific">Thelephora terrestris</name>
    <dbReference type="NCBI Taxonomy" id="56493"/>
    <lineage>
        <taxon>Eukaryota</taxon>
        <taxon>Fungi</taxon>
        <taxon>Dikarya</taxon>
        <taxon>Basidiomycota</taxon>
        <taxon>Agaricomycotina</taxon>
        <taxon>Agaricomycetes</taxon>
        <taxon>Thelephorales</taxon>
        <taxon>Thelephoraceae</taxon>
        <taxon>Thelephora</taxon>
    </lineage>
</organism>
<dbReference type="InterPro" id="IPR000719">
    <property type="entry name" value="Prot_kinase_dom"/>
</dbReference>
<sequence>MVVMEYLSNATPLHRFFRPSPVPYLLKAEVVRDTLKKAQELLHSKDLVFGNLRVQNTYYSHEGDRVFLVDFDYVGKHQQSRYSPCLVLDGKLGLERWQVMEKAHDEVFFKALMKWLIGE</sequence>
<name>A0A9P6HCJ9_9AGAM</name>
<proteinExistence type="predicted"/>
<dbReference type="InterPro" id="IPR011009">
    <property type="entry name" value="Kinase-like_dom_sf"/>
</dbReference>
<accession>A0A9P6HCJ9</accession>
<dbReference type="AlphaFoldDB" id="A0A9P6HCJ9"/>